<dbReference type="Pfam" id="PF19700">
    <property type="entry name" value="DUF6198"/>
    <property type="match status" value="1"/>
</dbReference>
<keyword evidence="1" id="KW-0472">Membrane</keyword>
<feature type="transmembrane region" description="Helical" evidence="1">
    <location>
        <begin position="98"/>
        <end position="116"/>
    </location>
</feature>
<dbReference type="EMBL" id="KF901257">
    <property type="protein sequence ID" value="AIF24319.1"/>
    <property type="molecule type" value="Genomic_DNA"/>
</dbReference>
<proteinExistence type="predicted"/>
<sequence length="226" mass="23857">MRLLPLLRPAKEVPLTWWSADDPMTTRPRAQTLAILLIGLWIFGTGDAILIAAGIGNTPWTVLAEGIAKNIDRSVGQATFLVSVAVLFLWIPLKEKPGIGTVLNAIFIAAAIEVMVPRLPTPDSFEIALFQVLAGVLLIGIGSGLYLTANLGPGPRDGWMTGLQKVSGFPIGRVRAAIEVSVLALGWLLGGTFWVGTILFAVLIGPVVAICLNIAGRLGQPGEVHG</sequence>
<keyword evidence="1" id="KW-1133">Transmembrane helix</keyword>
<organism evidence="2">
    <name type="scientific">uncultured marine group II/III euryarchaeote SAT1000_27_D07</name>
    <dbReference type="NCBI Taxonomy" id="1456571"/>
    <lineage>
        <taxon>Archaea</taxon>
        <taxon>Methanobacteriati</taxon>
        <taxon>Methanobacteriota</taxon>
        <taxon>environmental samples</taxon>
    </lineage>
</organism>
<accession>A0A075I8M9</accession>
<dbReference type="AlphaFoldDB" id="A0A075I8M9"/>
<name>A0A075I8M9_9EURY</name>
<evidence type="ECO:0000256" key="1">
    <source>
        <dbReference type="SAM" id="Phobius"/>
    </source>
</evidence>
<dbReference type="PANTHER" id="PTHR40078:SF1">
    <property type="entry name" value="INTEGRAL MEMBRANE PROTEIN"/>
    <property type="match status" value="1"/>
</dbReference>
<dbReference type="InterPro" id="IPR038750">
    <property type="entry name" value="YczE/YyaS-like"/>
</dbReference>
<feature type="transmembrane region" description="Helical" evidence="1">
    <location>
        <begin position="75"/>
        <end position="91"/>
    </location>
</feature>
<feature type="transmembrane region" description="Helical" evidence="1">
    <location>
        <begin position="128"/>
        <end position="149"/>
    </location>
</feature>
<keyword evidence="1" id="KW-0812">Transmembrane</keyword>
<dbReference type="PANTHER" id="PTHR40078">
    <property type="entry name" value="INTEGRAL MEMBRANE PROTEIN-RELATED"/>
    <property type="match status" value="1"/>
</dbReference>
<feature type="transmembrane region" description="Helical" evidence="1">
    <location>
        <begin position="33"/>
        <end position="55"/>
    </location>
</feature>
<reference evidence="2" key="1">
    <citation type="journal article" date="2014" name="Genome Biol. Evol.">
        <title>Pangenome evidence for extensive interdomain horizontal transfer affecting lineage core and shell genes in uncultured planktonic thaumarchaeota and euryarchaeota.</title>
        <authorList>
            <person name="Deschamps P."/>
            <person name="Zivanovic Y."/>
            <person name="Moreira D."/>
            <person name="Rodriguez-Valera F."/>
            <person name="Lopez-Garcia P."/>
        </authorList>
    </citation>
    <scope>NUCLEOTIDE SEQUENCE</scope>
</reference>
<evidence type="ECO:0000313" key="2">
    <source>
        <dbReference type="EMBL" id="AIF24319.1"/>
    </source>
</evidence>
<protein>
    <submittedName>
        <fullName evidence="2">Membrane protein</fullName>
    </submittedName>
</protein>